<keyword evidence="2" id="KW-1185">Reference proteome</keyword>
<evidence type="ECO:0000313" key="2">
    <source>
        <dbReference type="Proteomes" id="UP000075902"/>
    </source>
</evidence>
<sequence length="255" mass="29304">MFYKLPSTIAEFKASGYKFLVYEDQQKNLPLDDFRFMMLGEDELEDGITQYGAHIYEYYCSMQQCSDAALFSSPFFAEMVHAVAAYDNSTDTTGTSICIFTTTNSSLDKISPLLLPTLLQQYPTTFVTMKSYVDMEIRKLATMFTEQPQTLDEIQQSDLRIMFSRGAVDIFSSLKNNFLSPSATMRAQKRYGYGVYEHYCAMMYKGNAWIAVAPQMMDLMGSLYMVSEPLMINKLLIQLMQHSPFFDLFERMFGL</sequence>
<accession>A0A182TDJ8</accession>
<name>A0A182TDJ8_9DIPT</name>
<protein>
    <submittedName>
        <fullName evidence="1">Uncharacterized protein</fullName>
    </submittedName>
</protein>
<reference evidence="1" key="2">
    <citation type="submission" date="2020-05" db="UniProtKB">
        <authorList>
            <consortium name="EnsemblMetazoa"/>
        </authorList>
    </citation>
    <scope>IDENTIFICATION</scope>
    <source>
        <strain evidence="1">CM1001059</strain>
    </source>
</reference>
<dbReference type="STRING" id="34690.A0A182TDJ8"/>
<dbReference type="VEuPathDB" id="VectorBase:AMEC000385"/>
<dbReference type="EnsemblMetazoa" id="AMEC000385-RA">
    <property type="protein sequence ID" value="AMEC000385-PA"/>
    <property type="gene ID" value="AMEC000385"/>
</dbReference>
<dbReference type="Proteomes" id="UP000075902">
    <property type="component" value="Unassembled WGS sequence"/>
</dbReference>
<evidence type="ECO:0000313" key="1">
    <source>
        <dbReference type="EnsemblMetazoa" id="AMEC000385-PA"/>
    </source>
</evidence>
<proteinExistence type="predicted"/>
<organism evidence="1 2">
    <name type="scientific">Anopheles melas</name>
    <dbReference type="NCBI Taxonomy" id="34690"/>
    <lineage>
        <taxon>Eukaryota</taxon>
        <taxon>Metazoa</taxon>
        <taxon>Ecdysozoa</taxon>
        <taxon>Arthropoda</taxon>
        <taxon>Hexapoda</taxon>
        <taxon>Insecta</taxon>
        <taxon>Pterygota</taxon>
        <taxon>Neoptera</taxon>
        <taxon>Endopterygota</taxon>
        <taxon>Diptera</taxon>
        <taxon>Nematocera</taxon>
        <taxon>Culicoidea</taxon>
        <taxon>Culicidae</taxon>
        <taxon>Anophelinae</taxon>
        <taxon>Anopheles</taxon>
    </lineage>
</organism>
<dbReference type="AlphaFoldDB" id="A0A182TDJ8"/>
<reference evidence="2" key="1">
    <citation type="submission" date="2014-01" db="EMBL/GenBank/DDBJ databases">
        <title>The Genome Sequence of Anopheles melas CM1001059_A (V2).</title>
        <authorList>
            <consortium name="The Broad Institute Genomics Platform"/>
            <person name="Neafsey D.E."/>
            <person name="Besansky N."/>
            <person name="Howell P."/>
            <person name="Walton C."/>
            <person name="Young S.K."/>
            <person name="Zeng Q."/>
            <person name="Gargeya S."/>
            <person name="Fitzgerald M."/>
            <person name="Haas B."/>
            <person name="Abouelleil A."/>
            <person name="Allen A.W."/>
            <person name="Alvarado L."/>
            <person name="Arachchi H.M."/>
            <person name="Berlin A.M."/>
            <person name="Chapman S.B."/>
            <person name="Gainer-Dewar J."/>
            <person name="Goldberg J."/>
            <person name="Griggs A."/>
            <person name="Gujja S."/>
            <person name="Hansen M."/>
            <person name="Howarth C."/>
            <person name="Imamovic A."/>
            <person name="Ireland A."/>
            <person name="Larimer J."/>
            <person name="McCowan C."/>
            <person name="Murphy C."/>
            <person name="Pearson M."/>
            <person name="Poon T.W."/>
            <person name="Priest M."/>
            <person name="Roberts A."/>
            <person name="Saif S."/>
            <person name="Shea T."/>
            <person name="Sisk P."/>
            <person name="Sykes S."/>
            <person name="Wortman J."/>
            <person name="Nusbaum C."/>
            <person name="Birren B."/>
        </authorList>
    </citation>
    <scope>NUCLEOTIDE SEQUENCE [LARGE SCALE GENOMIC DNA]</scope>
    <source>
        <strain evidence="2">CM1001059</strain>
    </source>
</reference>